<feature type="transmembrane region" description="Helical" evidence="1">
    <location>
        <begin position="103"/>
        <end position="126"/>
    </location>
</feature>
<dbReference type="OrthoDB" id="148351at2"/>
<feature type="transmembrane region" description="Helical" evidence="1">
    <location>
        <begin position="190"/>
        <end position="210"/>
    </location>
</feature>
<evidence type="ECO:0000256" key="1">
    <source>
        <dbReference type="SAM" id="Phobius"/>
    </source>
</evidence>
<keyword evidence="1" id="KW-1133">Transmembrane helix</keyword>
<organism evidence="3 4">
    <name type="scientific">Roseibium aggregatum</name>
    <dbReference type="NCBI Taxonomy" id="187304"/>
    <lineage>
        <taxon>Bacteria</taxon>
        <taxon>Pseudomonadati</taxon>
        <taxon>Pseudomonadota</taxon>
        <taxon>Alphaproteobacteria</taxon>
        <taxon>Hyphomicrobiales</taxon>
        <taxon>Stappiaceae</taxon>
        <taxon>Roseibium</taxon>
    </lineage>
</organism>
<protein>
    <submittedName>
        <fullName evidence="3">Carboxylate/amino acid/amine transporter</fullName>
    </submittedName>
</protein>
<feature type="transmembrane region" description="Helical" evidence="1">
    <location>
        <begin position="133"/>
        <end position="152"/>
    </location>
</feature>
<keyword evidence="1" id="KW-0472">Membrane</keyword>
<dbReference type="SUPFAM" id="SSF103481">
    <property type="entry name" value="Multidrug resistance efflux transporter EmrE"/>
    <property type="match status" value="2"/>
</dbReference>
<dbReference type="Proteomes" id="UP000048926">
    <property type="component" value="Unassembled WGS sequence"/>
</dbReference>
<keyword evidence="4" id="KW-1185">Reference proteome</keyword>
<name>A0A0M6YDG4_9HYPH</name>
<dbReference type="InterPro" id="IPR000620">
    <property type="entry name" value="EamA_dom"/>
</dbReference>
<feature type="transmembrane region" description="Helical" evidence="1">
    <location>
        <begin position="230"/>
        <end position="252"/>
    </location>
</feature>
<feature type="domain" description="EamA" evidence="2">
    <location>
        <begin position="16"/>
        <end position="148"/>
    </location>
</feature>
<evidence type="ECO:0000259" key="2">
    <source>
        <dbReference type="Pfam" id="PF00892"/>
    </source>
</evidence>
<feature type="transmembrane region" description="Helical" evidence="1">
    <location>
        <begin position="259"/>
        <end position="280"/>
    </location>
</feature>
<feature type="transmembrane region" description="Helical" evidence="1">
    <location>
        <begin position="286"/>
        <end position="307"/>
    </location>
</feature>
<feature type="transmembrane region" description="Helical" evidence="1">
    <location>
        <begin position="42"/>
        <end position="66"/>
    </location>
</feature>
<feature type="transmembrane region" description="Helical" evidence="1">
    <location>
        <begin position="78"/>
        <end position="97"/>
    </location>
</feature>
<evidence type="ECO:0000313" key="4">
    <source>
        <dbReference type="Proteomes" id="UP000048926"/>
    </source>
</evidence>
<keyword evidence="1" id="KW-0812">Transmembrane</keyword>
<dbReference type="PANTHER" id="PTHR22911:SF135">
    <property type="entry name" value="BLR4310 PROTEIN"/>
    <property type="match status" value="1"/>
</dbReference>
<dbReference type="InterPro" id="IPR037185">
    <property type="entry name" value="EmrE-like"/>
</dbReference>
<dbReference type="PANTHER" id="PTHR22911">
    <property type="entry name" value="ACYL-MALONYL CONDENSING ENZYME-RELATED"/>
    <property type="match status" value="1"/>
</dbReference>
<dbReference type="Pfam" id="PF00892">
    <property type="entry name" value="EamA"/>
    <property type="match status" value="1"/>
</dbReference>
<dbReference type="RefSeq" id="WP_055660951.1">
    <property type="nucleotide sequence ID" value="NZ_CXST01000004.1"/>
</dbReference>
<feature type="transmembrane region" description="Helical" evidence="1">
    <location>
        <begin position="12"/>
        <end position="30"/>
    </location>
</feature>
<proteinExistence type="predicted"/>
<dbReference type="AlphaFoldDB" id="A0A0M6YDG4"/>
<gene>
    <name evidence="3" type="ORF">LAL4801_05310</name>
</gene>
<reference evidence="4" key="1">
    <citation type="submission" date="2015-07" db="EMBL/GenBank/DDBJ databases">
        <authorList>
            <person name="Rodrigo-Torres Lidia"/>
            <person name="Arahal R.David."/>
        </authorList>
    </citation>
    <scope>NUCLEOTIDE SEQUENCE [LARGE SCALE GENOMIC DNA]</scope>
    <source>
        <strain evidence="4">CECT 4801</strain>
    </source>
</reference>
<sequence length="317" mass="33033">MISLILPKQQAGSLLAGIISITGAVLLLSLSDALVKLNSGSIALGQLLLVRSLVAAILLGLAFAYTGRPSQPLLAANVWVWMRSVCLALMWGCYYAALPLMPLSLAAACYYTAPLWMAILTSVFLGRPVGAKGTVAIVLGMAGVVMLLRPGIDDMSPAVVLPLLAGFFYALAAVVTSARCRKEAPLAMAFNLNLVLALAGSAYVLGLHLFSVSAGAGFLLSAWPALSAAAWGLLILLGLLLAFITVAVAFAYQLAPAPLIGLFDNGYLVFAVVWGVVFFADMPDRADLAGILLIGCAALLASLPLAATRRYLTPRES</sequence>
<dbReference type="GO" id="GO:0016020">
    <property type="term" value="C:membrane"/>
    <property type="evidence" value="ECO:0007669"/>
    <property type="project" value="InterPro"/>
</dbReference>
<evidence type="ECO:0000313" key="3">
    <source>
        <dbReference type="EMBL" id="CTQ46850.1"/>
    </source>
</evidence>
<dbReference type="EMBL" id="CXST01000004">
    <property type="protein sequence ID" value="CTQ46850.1"/>
    <property type="molecule type" value="Genomic_DNA"/>
</dbReference>
<feature type="transmembrane region" description="Helical" evidence="1">
    <location>
        <begin position="158"/>
        <end position="178"/>
    </location>
</feature>
<accession>A0A0M6YDG4</accession>